<dbReference type="Gene3D" id="3.40.109.10">
    <property type="entry name" value="NADH Oxidase"/>
    <property type="match status" value="1"/>
</dbReference>
<dbReference type="EMBL" id="BOMM01000045">
    <property type="protein sequence ID" value="GIE12945.1"/>
    <property type="molecule type" value="Genomic_DNA"/>
</dbReference>
<dbReference type="PANTHER" id="PTHR23026">
    <property type="entry name" value="NADPH NITROREDUCTASE"/>
    <property type="match status" value="1"/>
</dbReference>
<protein>
    <submittedName>
        <fullName evidence="2">NAD(P)H nitroreductase</fullName>
    </submittedName>
</protein>
<dbReference type="PANTHER" id="PTHR23026:SF123">
    <property type="entry name" value="NAD(P)H NITROREDUCTASE RV3131-RELATED"/>
    <property type="match status" value="1"/>
</dbReference>
<name>A0A919MHS5_9ACTN</name>
<reference evidence="2" key="1">
    <citation type="submission" date="2021-01" db="EMBL/GenBank/DDBJ databases">
        <title>Whole genome shotgun sequence of Actinoplanes ferrugineus NBRC 15555.</title>
        <authorList>
            <person name="Komaki H."/>
            <person name="Tamura T."/>
        </authorList>
    </citation>
    <scope>NUCLEOTIDE SEQUENCE</scope>
    <source>
        <strain evidence="2">NBRC 15555</strain>
    </source>
</reference>
<dbReference type="SUPFAM" id="SSF55469">
    <property type="entry name" value="FMN-dependent nitroreductase-like"/>
    <property type="match status" value="2"/>
</dbReference>
<dbReference type="InterPro" id="IPR000415">
    <property type="entry name" value="Nitroreductase-like"/>
</dbReference>
<gene>
    <name evidence="2" type="ORF">Afe05nite_47850</name>
</gene>
<dbReference type="NCBIfam" id="NF047509">
    <property type="entry name" value="Rv3131_FMN_oxido"/>
    <property type="match status" value="1"/>
</dbReference>
<evidence type="ECO:0000259" key="1">
    <source>
        <dbReference type="Pfam" id="PF00881"/>
    </source>
</evidence>
<sequence length="312" mass="34203">MTTTIVRPARKVLTGCVRAATAAPSLHNSQPWRFRIDGPTIEVYADPGRRLHVIDPFGREQLMSVGAAIFTLRLAIRQAGYRTDSVLFPWDDVVARVTAVQPADPNPAVEALCAAIEHRHTNRWPFARSPVPLDALDRLVDAARREGTALRVAGPVARDAILGLAQEADRRLHDRPGYRAELARWTGDVVRDDGVPARVAGPWDALRSMPVRDFPHAGRAESFEPHPTLLVLATRDDNPADWVRAGQALQRVLLTATWLGLATAPISQPVEVPAVREVLGRNAQLVLRVGYGRRLTGSAPRRPVSDVLDPAH</sequence>
<dbReference type="Pfam" id="PF00881">
    <property type="entry name" value="Nitroreductase"/>
    <property type="match status" value="1"/>
</dbReference>
<dbReference type="AlphaFoldDB" id="A0A919MHS5"/>
<evidence type="ECO:0000313" key="2">
    <source>
        <dbReference type="EMBL" id="GIE12945.1"/>
    </source>
</evidence>
<dbReference type="InterPro" id="IPR029479">
    <property type="entry name" value="Nitroreductase"/>
</dbReference>
<feature type="domain" description="Nitroreductase" evidence="1">
    <location>
        <begin position="116"/>
        <end position="291"/>
    </location>
</feature>
<comment type="caution">
    <text evidence="2">The sequence shown here is derived from an EMBL/GenBank/DDBJ whole genome shotgun (WGS) entry which is preliminary data.</text>
</comment>
<dbReference type="InterPro" id="IPR050627">
    <property type="entry name" value="Nitroreductase/BluB"/>
</dbReference>
<accession>A0A919MHS5</accession>
<dbReference type="GO" id="GO:0016491">
    <property type="term" value="F:oxidoreductase activity"/>
    <property type="evidence" value="ECO:0007669"/>
    <property type="project" value="InterPro"/>
</dbReference>
<dbReference type="Proteomes" id="UP000598174">
    <property type="component" value="Unassembled WGS sequence"/>
</dbReference>
<organism evidence="2 3">
    <name type="scientific">Paractinoplanes ferrugineus</name>
    <dbReference type="NCBI Taxonomy" id="113564"/>
    <lineage>
        <taxon>Bacteria</taxon>
        <taxon>Bacillati</taxon>
        <taxon>Actinomycetota</taxon>
        <taxon>Actinomycetes</taxon>
        <taxon>Micromonosporales</taxon>
        <taxon>Micromonosporaceae</taxon>
        <taxon>Paractinoplanes</taxon>
    </lineage>
</organism>
<dbReference type="RefSeq" id="WP_203819404.1">
    <property type="nucleotide sequence ID" value="NZ_BAAABP010000063.1"/>
</dbReference>
<proteinExistence type="predicted"/>
<keyword evidence="3" id="KW-1185">Reference proteome</keyword>
<evidence type="ECO:0000313" key="3">
    <source>
        <dbReference type="Proteomes" id="UP000598174"/>
    </source>
</evidence>